<organism evidence="3 4">
    <name type="scientific">Marivirga atlantica</name>
    <dbReference type="NCBI Taxonomy" id="1548457"/>
    <lineage>
        <taxon>Bacteria</taxon>
        <taxon>Pseudomonadati</taxon>
        <taxon>Bacteroidota</taxon>
        <taxon>Cytophagia</taxon>
        <taxon>Cytophagales</taxon>
        <taxon>Marivirgaceae</taxon>
        <taxon>Marivirga</taxon>
    </lineage>
</organism>
<dbReference type="InterPro" id="IPR017868">
    <property type="entry name" value="Filamin/ABP280_repeat-like"/>
</dbReference>
<dbReference type="InterPro" id="IPR026444">
    <property type="entry name" value="Secre_tail"/>
</dbReference>
<dbReference type="EMBL" id="JAERQG010000004">
    <property type="protein sequence ID" value="MBL0766787.1"/>
    <property type="molecule type" value="Genomic_DNA"/>
</dbReference>
<evidence type="ECO:0000313" key="4">
    <source>
        <dbReference type="Proteomes" id="UP000642920"/>
    </source>
</evidence>
<protein>
    <submittedName>
        <fullName evidence="3">T9SS type A sorting domain-containing protein</fullName>
    </submittedName>
</protein>
<reference evidence="3" key="1">
    <citation type="submission" date="2021-01" db="EMBL/GenBank/DDBJ databases">
        <title>Marivirga sp. nov., isolated from intertidal surface sediments.</title>
        <authorList>
            <person name="Zhang M."/>
        </authorList>
    </citation>
    <scope>NUCLEOTIDE SEQUENCE</scope>
    <source>
        <strain evidence="3">SM1354</strain>
    </source>
</reference>
<evidence type="ECO:0000256" key="1">
    <source>
        <dbReference type="SAM" id="SignalP"/>
    </source>
</evidence>
<dbReference type="Pfam" id="PF21471">
    <property type="entry name" value="Reelin_subrepeat-B"/>
    <property type="match status" value="4"/>
</dbReference>
<accession>A0A937DG37</accession>
<gene>
    <name evidence="3" type="ORF">JKP34_16080</name>
</gene>
<dbReference type="InterPro" id="IPR049419">
    <property type="entry name" value="Reelin_subrepeat-B"/>
</dbReference>
<sequence length="2503" mass="273273">MKNNLQIKTRYLKALVLTLVVGLFAFKGNAQTFNTVTVPAGPYYSGEELTVTYNASGFDAGTTFILWNDANFDNRINPGETVFGTSQAQGADEDIVFDLPDNTFRLRLGGFSGDTFLENTDNFAVQSSEITAVGTNDGGFFFDFDRASLRQMTTTAYDLSTTAPVRLDIFMNASNVDAGTNPIEVLYSTDGFVTAGTVLEDINTDTEFSTFNTFTFDLPSGAKTANTSFRIRQKGTVDYGTSQAWTVFTFDISIGDEFTLINPPGLGFDADLAINTPFIGYVDTQDETDASEFNYFPGDELNVLAELQNVDLGPKSFVAAVINPNTNEQYLLEGQTFTKDNVTKEIKVTGTVPTEINYNDGGGNWPVIIYPFEGTSARFGINEFVDFTAGLPDGFDLMGGVQNGDGLVFDQATDRSVTTPAFNITSTEGVVTFNIARKNDVISPAGNDIIVEYTTNGTDFTELTTLTLNDLPFEGDGFLQVDFDVWPTGVVSSSTQFRFRQLSNNGADLDAWILRDLSLQNASNIIAGGTINLGNTFINIDRPQITIDLIDVGGDGLAYPMEDYAFTYTIDEGAFPSGTGANAVLDRGATGTDADIIVGTIADIATGSITFTVPPIEAGDYTIYLQTANGENYFSAPLAIYNNELSIDNITFENPISIAGEEYGTPGEGITVDYSVLGTPGASAEIMLYVYDDNVGDYVLIGSSNDVNAGSITANLPIEIDYTTNPSLQLTLGNGGIYSNSPFDMTVYFDEFENTEYPDGLWASLEGTSNNFPSKPQSFTGSGVRSATTVPFDLPYGAYVVFEIDHDNNGTFPSSVDVRLEGSVDGTNWIQLDEQTVFDGDIVDLTSVIPNTIWSSNTQFRVIYNEDGAYVENEYVIKINNVSIEAPDFLESTGAFANFNLNRPTLSVNAFDDTNFVIGETVEVNYNAVGFAPGVEFAAVVTQGNEFYVVGTSATQGAGTISATMPVVLPLDEDNPLDQYDFEIVPYMPATAGDPLMIGETYTVNNEEDFLVIDGDRIPTNFDSFDMDRAGDREILTRAFDLSGSQSVYLNFSYNGPYGDFAPNANKNTIPRLQVSTDGGATFQEINVEDLAPGEMSMYDEGFLYEADFYSVEIPAEYITSATHFRWYQPLNLGVDENDWYVDGIELELNRGNDIASYVYENFNNPVFNINLNTPNLGDYNWVQSDLDDAVFNGESFVYTWDLADGIAAADADAFPAGTTFDFYLWDGGYVIDPDTGLPYVLGTTDVLGSAFDAEVPFYVVNGAYEVRLAASVDVDGEKYYFIGDEESGDDVGDLDVFLRVAQLEYLGDPNATIYAGQDVEFAISLENDETNLADNADIYSNIIFDGDIIVATQQGLGDITFPLPTDEAGNLDFEVMFSQGGPLGEVGDELMNGDLNNLDDDQENFLTDLPGLPEYMTYQVYESYMNYNTNAAIKFSMNFNRAASQNVVMEYSLNGGLWTNFATFSGNVNNYGSFLPSSMRNGNADNNRITFRWRLQNDIADGSDFQITNVQLYDANNGNNLWYSGAPGFYQSSDDQVVNMEGQGAGRRLITTRDFTADELAEATYLSYSVDFDQLPASLTADQFVVFEYSIDGGATYTEWTSYPEMDADMTLNGDMFTYALTEEMKAEGVRFRWRQEESKGYFELSNMDINFGETIPFDYYGDDIDVVRQTLQLTSISATEGCLDGDITVGYEIRGRFGADNVVTVEHKDEFGNIGDIEGYEFNLIEGTGEITFKMPSDVLLAGDDNESFRFRLSAYDATTDNDFTVSGTFNELRYELTAPIETDAEFSFNTPLACESEDVIVNVDDVQDYFMYEILNAAGDVLGELMYDPELGETEINIGVVTETTPLAMRITSMTSSGTTCNTLTSSFTDVVEVQQMHMLYSNNGGANNYWRLSEAGESVTVCNNSGASILQVRRLVADGSTTTGGTDLVEWFRDNLNNPVETGVTLQDTDVTESGAYFARVTTASCIYTTESVQVDVVETPDQPLISVTSGNLVDCSTADPVVLTAPADFDYYLWSTGETTRSIEVDDTRSVTVRVSNAPFGGGCGSTSSAPVEVDRNDLPDFGVRNLNTNEFIGNSEEIDVCEGFTVRFYDGNSWTNNGNITVVKDGADFATVESGDREFFIEESGVYSFVWSFNNLNVDCTISSNEFTVNVVEQPTASPTLTADGALTFCEGEGTVTLTAPTGFDYYRWRRNGGTISNPTQGLVNGNVLEVVSGGVYTVEVGNAVGCYSPESNAITITEVAEPVASTFNQISETCGSGTIDFDVRNNNGSAMTFQLMNGNTGLASGDPVTIPSNTNATITSGIVEEDLTPFYLEISYADGTGCTYANSENYREARIRNIVLELQGAQLVASYETSDVDEVRWYRNGVLLQNVGGSSITISDNAEYSIEVEYGSGCILTSSTADIGRVLANRSGVEMDVNTYPNPAVNEIAVNIASEYTGQHRIVITTLTGQLMKTQDFDKTSFESRESISINDLQPGMYNMQIQHKDLVKNIRIIKQ</sequence>
<dbReference type="Gene3D" id="2.60.120.260">
    <property type="entry name" value="Galactose-binding domain-like"/>
    <property type="match status" value="5"/>
</dbReference>
<dbReference type="RefSeq" id="WP_201923707.1">
    <property type="nucleotide sequence ID" value="NZ_JAERQG010000004.1"/>
</dbReference>
<dbReference type="Pfam" id="PF18962">
    <property type="entry name" value="Por_Secre_tail"/>
    <property type="match status" value="1"/>
</dbReference>
<proteinExistence type="predicted"/>
<feature type="chain" id="PRO_5037144388" evidence="1">
    <location>
        <begin position="31"/>
        <end position="2503"/>
    </location>
</feature>
<name>A0A937DG37_9BACT</name>
<dbReference type="PROSITE" id="PS50194">
    <property type="entry name" value="FILAMIN_REPEAT"/>
    <property type="match status" value="1"/>
</dbReference>
<dbReference type="Proteomes" id="UP000642920">
    <property type="component" value="Unassembled WGS sequence"/>
</dbReference>
<evidence type="ECO:0000259" key="2">
    <source>
        <dbReference type="Pfam" id="PF18962"/>
    </source>
</evidence>
<comment type="caution">
    <text evidence="3">The sequence shown here is derived from an EMBL/GenBank/DDBJ whole genome shotgun (WGS) entry which is preliminary data.</text>
</comment>
<evidence type="ECO:0000313" key="3">
    <source>
        <dbReference type="EMBL" id="MBL0766787.1"/>
    </source>
</evidence>
<keyword evidence="1" id="KW-0732">Signal</keyword>
<dbReference type="NCBIfam" id="TIGR04183">
    <property type="entry name" value="Por_Secre_tail"/>
    <property type="match status" value="1"/>
</dbReference>
<feature type="signal peptide" evidence="1">
    <location>
        <begin position="1"/>
        <end position="30"/>
    </location>
</feature>
<feature type="domain" description="Secretion system C-terminal sorting" evidence="2">
    <location>
        <begin position="2427"/>
        <end position="2493"/>
    </location>
</feature>
<keyword evidence="4" id="KW-1185">Reference proteome</keyword>